<dbReference type="Proteomes" id="UP000290560">
    <property type="component" value="Unassembled WGS sequence"/>
</dbReference>
<reference evidence="2" key="1">
    <citation type="journal article" date="2018" name="Data Brief">
        <title>Genome sequence data from 17 accessions of Ensete ventricosum, a staple food crop for millions in Ethiopia.</title>
        <authorList>
            <person name="Yemataw Z."/>
            <person name="Muzemil S."/>
            <person name="Ambachew D."/>
            <person name="Tripathi L."/>
            <person name="Tesfaye K."/>
            <person name="Chala A."/>
            <person name="Farbos A."/>
            <person name="O'Neill P."/>
            <person name="Moore K."/>
            <person name="Grant M."/>
            <person name="Studholme D.J."/>
        </authorList>
    </citation>
    <scope>NUCLEOTIDE SEQUENCE [LARGE SCALE GENOMIC DNA]</scope>
    <source>
        <tissue evidence="2">Leaf</tissue>
    </source>
</reference>
<feature type="region of interest" description="Disordered" evidence="1">
    <location>
        <begin position="77"/>
        <end position="106"/>
    </location>
</feature>
<dbReference type="AlphaFoldDB" id="A0A445MEJ1"/>
<protein>
    <submittedName>
        <fullName evidence="2">Uncharacterized protein</fullName>
    </submittedName>
</protein>
<evidence type="ECO:0000313" key="2">
    <source>
        <dbReference type="EMBL" id="RZR72633.1"/>
    </source>
</evidence>
<evidence type="ECO:0000256" key="1">
    <source>
        <dbReference type="SAM" id="MobiDB-lite"/>
    </source>
</evidence>
<organism evidence="2">
    <name type="scientific">Ensete ventricosum</name>
    <name type="common">Abyssinian banana</name>
    <name type="synonym">Musa ensete</name>
    <dbReference type="NCBI Taxonomy" id="4639"/>
    <lineage>
        <taxon>Eukaryota</taxon>
        <taxon>Viridiplantae</taxon>
        <taxon>Streptophyta</taxon>
        <taxon>Embryophyta</taxon>
        <taxon>Tracheophyta</taxon>
        <taxon>Spermatophyta</taxon>
        <taxon>Magnoliopsida</taxon>
        <taxon>Liliopsida</taxon>
        <taxon>Zingiberales</taxon>
        <taxon>Musaceae</taxon>
        <taxon>Ensete</taxon>
    </lineage>
</organism>
<feature type="non-terminal residue" evidence="2">
    <location>
        <position position="106"/>
    </location>
</feature>
<proteinExistence type="predicted"/>
<dbReference type="EMBL" id="KV875727">
    <property type="protein sequence ID" value="RZR72633.1"/>
    <property type="molecule type" value="Genomic_DNA"/>
</dbReference>
<sequence length="106" mass="11850">MAGGSGGLRGGGDQMPEAEYKEVKKCRWVVGWAVIRRQKQNTRKRLCPSDVTTHLVDQTPRRIRSLCPSDVTTHLVDQTPQRIRREDSDGDNGGDDPIAGNFVFQE</sequence>
<accession>A0A445MEJ1</accession>
<name>A0A445MEJ1_ENSVE</name>
<gene>
    <name evidence="2" type="ORF">BHM03_00015231</name>
</gene>